<evidence type="ECO:0000256" key="4">
    <source>
        <dbReference type="ARBA" id="ARBA00022889"/>
    </source>
</evidence>
<evidence type="ECO:0000256" key="9">
    <source>
        <dbReference type="SAM" id="Phobius"/>
    </source>
</evidence>
<evidence type="ECO:0000259" key="11">
    <source>
        <dbReference type="PROSITE" id="PS50835"/>
    </source>
</evidence>
<dbReference type="PROSITE" id="PS50835">
    <property type="entry name" value="IG_LIKE"/>
    <property type="match status" value="2"/>
</dbReference>
<evidence type="ECO:0000313" key="13">
    <source>
        <dbReference type="RefSeq" id="XP_060031211.1"/>
    </source>
</evidence>
<dbReference type="InterPro" id="IPR036179">
    <property type="entry name" value="Ig-like_dom_sf"/>
</dbReference>
<feature type="region of interest" description="Disordered" evidence="8">
    <location>
        <begin position="274"/>
        <end position="315"/>
    </location>
</feature>
<evidence type="ECO:0000256" key="6">
    <source>
        <dbReference type="ARBA" id="ARBA00023136"/>
    </source>
</evidence>
<dbReference type="Proteomes" id="UP001652624">
    <property type="component" value="Chromosome 2"/>
</dbReference>
<accession>A0ABM3W3R2</accession>
<gene>
    <name evidence="13" type="primary">LOC103126084</name>
</gene>
<evidence type="ECO:0000256" key="3">
    <source>
        <dbReference type="ARBA" id="ARBA00022734"/>
    </source>
</evidence>
<evidence type="ECO:0000256" key="7">
    <source>
        <dbReference type="ARBA" id="ARBA00038361"/>
    </source>
</evidence>
<sequence length="340" mass="37489">MLLLLLPLMCTGSLAQDSYWLEVEEQVTVQEGLCVYVPCRFAHPWTHSYYYPSLHGYWFREGANIDTDAPVATNNPKREVLNETQGRFLFLGYPKNFNCSLFIRDARKEDQGKYFYRVEIENSMHNYKSKLLQLRVTALTHTPHILVPEMLQSGCSRNLTCSVPWACESGTPPSFSWIGDAVTSQVSSSLLSSVLTLKPQPQDHGSNLTCRVTFPAANVTVERTVQLNVAWQPGYREGIMQGALWGAGVTTLLAVLLILLFFLVKNCRKGAARAAVGTDDSHPDRGTASQADLQESTADAPAGPPNSAGAGPSLGQEQEVHYATLSFHMKNPQEGAPRAQ</sequence>
<keyword evidence="12" id="KW-1185">Reference proteome</keyword>
<keyword evidence="3" id="KW-0430">Lectin</keyword>
<dbReference type="InterPro" id="IPR003599">
    <property type="entry name" value="Ig_sub"/>
</dbReference>
<reference evidence="12" key="1">
    <citation type="submission" date="2025-05" db="UniProtKB">
        <authorList>
            <consortium name="RefSeq"/>
        </authorList>
    </citation>
    <scope>NUCLEOTIDE SEQUENCE [LARGE SCALE GENOMIC DNA]</scope>
</reference>
<organism evidence="12 13">
    <name type="scientific">Erinaceus europaeus</name>
    <name type="common">Western European hedgehog</name>
    <dbReference type="NCBI Taxonomy" id="9365"/>
    <lineage>
        <taxon>Eukaryota</taxon>
        <taxon>Metazoa</taxon>
        <taxon>Chordata</taxon>
        <taxon>Craniata</taxon>
        <taxon>Vertebrata</taxon>
        <taxon>Euteleostomi</taxon>
        <taxon>Mammalia</taxon>
        <taxon>Eutheria</taxon>
        <taxon>Laurasiatheria</taxon>
        <taxon>Eulipotyphla</taxon>
        <taxon>Erinaceidae</taxon>
        <taxon>Erinaceinae</taxon>
        <taxon>Erinaceus</taxon>
    </lineage>
</organism>
<keyword evidence="2 9" id="KW-0812">Transmembrane</keyword>
<feature type="transmembrane region" description="Helical" evidence="9">
    <location>
        <begin position="243"/>
        <end position="264"/>
    </location>
</feature>
<evidence type="ECO:0000256" key="8">
    <source>
        <dbReference type="SAM" id="MobiDB-lite"/>
    </source>
</evidence>
<evidence type="ECO:0000256" key="10">
    <source>
        <dbReference type="SAM" id="SignalP"/>
    </source>
</evidence>
<proteinExistence type="inferred from homology"/>
<protein>
    <submittedName>
        <fullName evidence="13">Myeloid cell surface antigen CD33-like</fullName>
    </submittedName>
</protein>
<feature type="region of interest" description="Disordered" evidence="8">
    <location>
        <begin position="321"/>
        <end position="340"/>
    </location>
</feature>
<dbReference type="InterPro" id="IPR007110">
    <property type="entry name" value="Ig-like_dom"/>
</dbReference>
<keyword evidence="6 9" id="KW-0472">Membrane</keyword>
<dbReference type="Pfam" id="PF07686">
    <property type="entry name" value="V-set"/>
    <property type="match status" value="1"/>
</dbReference>
<evidence type="ECO:0000256" key="2">
    <source>
        <dbReference type="ARBA" id="ARBA00022692"/>
    </source>
</evidence>
<evidence type="ECO:0000256" key="5">
    <source>
        <dbReference type="ARBA" id="ARBA00022989"/>
    </source>
</evidence>
<dbReference type="SUPFAM" id="SSF48726">
    <property type="entry name" value="Immunoglobulin"/>
    <property type="match status" value="2"/>
</dbReference>
<reference evidence="13" key="2">
    <citation type="submission" date="2025-08" db="UniProtKB">
        <authorList>
            <consortium name="RefSeq"/>
        </authorList>
    </citation>
    <scope>IDENTIFICATION</scope>
</reference>
<comment type="subcellular location">
    <subcellularLocation>
        <location evidence="1">Membrane</location>
        <topology evidence="1">Single-pass membrane protein</topology>
    </subcellularLocation>
</comment>
<feature type="compositionally biased region" description="Low complexity" evidence="8">
    <location>
        <begin position="305"/>
        <end position="315"/>
    </location>
</feature>
<feature type="chain" id="PRO_5046571980" evidence="10">
    <location>
        <begin position="16"/>
        <end position="340"/>
    </location>
</feature>
<feature type="compositionally biased region" description="Polar residues" evidence="8">
    <location>
        <begin position="287"/>
        <end position="297"/>
    </location>
</feature>
<dbReference type="PANTHER" id="PTHR12035:SF132">
    <property type="entry name" value="MYELOID CELL SURFACE ANTIGEN CD33"/>
    <property type="match status" value="1"/>
</dbReference>
<dbReference type="InterPro" id="IPR051036">
    <property type="entry name" value="SIGLEC"/>
</dbReference>
<name>A0ABM3W3R2_ERIEU</name>
<dbReference type="InterPro" id="IPR013106">
    <property type="entry name" value="Ig_V-set"/>
</dbReference>
<feature type="domain" description="Ig-like" evidence="11">
    <location>
        <begin position="7"/>
        <end position="133"/>
    </location>
</feature>
<dbReference type="InterPro" id="IPR013783">
    <property type="entry name" value="Ig-like_fold"/>
</dbReference>
<dbReference type="RefSeq" id="XP_060031211.1">
    <property type="nucleotide sequence ID" value="XM_060175228.1"/>
</dbReference>
<feature type="signal peptide" evidence="10">
    <location>
        <begin position="1"/>
        <end position="15"/>
    </location>
</feature>
<evidence type="ECO:0000313" key="12">
    <source>
        <dbReference type="Proteomes" id="UP001652624"/>
    </source>
</evidence>
<feature type="domain" description="Ig-like" evidence="11">
    <location>
        <begin position="143"/>
        <end position="226"/>
    </location>
</feature>
<evidence type="ECO:0000256" key="1">
    <source>
        <dbReference type="ARBA" id="ARBA00004167"/>
    </source>
</evidence>
<keyword evidence="4" id="KW-0130">Cell adhesion</keyword>
<dbReference type="PANTHER" id="PTHR12035">
    <property type="entry name" value="SIALIC ACID BINDING IMMUNOGLOBULIN-LIKE LECTIN"/>
    <property type="match status" value="1"/>
</dbReference>
<keyword evidence="5 9" id="KW-1133">Transmembrane helix</keyword>
<dbReference type="SMART" id="SM00409">
    <property type="entry name" value="IG"/>
    <property type="match status" value="2"/>
</dbReference>
<keyword evidence="10" id="KW-0732">Signal</keyword>
<dbReference type="Gene3D" id="2.60.40.10">
    <property type="entry name" value="Immunoglobulins"/>
    <property type="match status" value="2"/>
</dbReference>
<comment type="similarity">
    <text evidence="7">Belongs to the immunoglobulin superfamily. SIGLEC (sialic acid binding Ig-like lectin) family.</text>
</comment>
<dbReference type="GeneID" id="103126084"/>